<feature type="signal peptide" evidence="1">
    <location>
        <begin position="1"/>
        <end position="23"/>
    </location>
</feature>
<keyword evidence="1" id="KW-0732">Signal</keyword>
<keyword evidence="3" id="KW-1185">Reference proteome</keyword>
<dbReference type="EMBL" id="JAGXEW010000093">
    <property type="protein sequence ID" value="KAK1148223.1"/>
    <property type="molecule type" value="Genomic_DNA"/>
</dbReference>
<reference evidence="2" key="1">
    <citation type="submission" date="2022-02" db="EMBL/GenBank/DDBJ databases">
        <title>Atlantic sturgeon de novo genome assembly.</title>
        <authorList>
            <person name="Stock M."/>
            <person name="Klopp C."/>
            <person name="Guiguen Y."/>
            <person name="Cabau C."/>
            <person name="Parinello H."/>
            <person name="Santidrian Yebra-Pimentel E."/>
            <person name="Kuhl H."/>
            <person name="Dirks R.P."/>
            <person name="Guessner J."/>
            <person name="Wuertz S."/>
            <person name="Du K."/>
            <person name="Schartl M."/>
        </authorList>
    </citation>
    <scope>NUCLEOTIDE SEQUENCE</scope>
    <source>
        <strain evidence="2">STURGEONOMICS-FGT-2020</strain>
        <tissue evidence="2">Whole blood</tissue>
    </source>
</reference>
<proteinExistence type="predicted"/>
<dbReference type="AlphaFoldDB" id="A0AAD8CG52"/>
<dbReference type="Proteomes" id="UP001230051">
    <property type="component" value="Unassembled WGS sequence"/>
</dbReference>
<feature type="chain" id="PRO_5041991720" evidence="1">
    <location>
        <begin position="24"/>
        <end position="155"/>
    </location>
</feature>
<sequence length="155" mass="17272">MSMALRRTIPLLLLFIWTCSSRACDIVVIGAVICRLRSTSETITPSCGNKEAANRSPESQNPRYAATTMSETFSQNQFYENVVVAAPAAAQKMEYESVGISTHQQAQGLPPQGDDECYMQYEPQDEAIYNNDPSVYYNYSSSTNPTDDVYIMPDQ</sequence>
<protein>
    <submittedName>
        <fullName evidence="2">Uncharacterized protein</fullName>
    </submittedName>
</protein>
<accession>A0AAD8CG52</accession>
<evidence type="ECO:0000313" key="3">
    <source>
        <dbReference type="Proteomes" id="UP001230051"/>
    </source>
</evidence>
<comment type="caution">
    <text evidence="2">The sequence shown here is derived from an EMBL/GenBank/DDBJ whole genome shotgun (WGS) entry which is preliminary data.</text>
</comment>
<evidence type="ECO:0000313" key="2">
    <source>
        <dbReference type="EMBL" id="KAK1148223.1"/>
    </source>
</evidence>
<gene>
    <name evidence="2" type="ORF">AOXY_G35209</name>
</gene>
<evidence type="ECO:0000256" key="1">
    <source>
        <dbReference type="SAM" id="SignalP"/>
    </source>
</evidence>
<organism evidence="2 3">
    <name type="scientific">Acipenser oxyrinchus oxyrinchus</name>
    <dbReference type="NCBI Taxonomy" id="40147"/>
    <lineage>
        <taxon>Eukaryota</taxon>
        <taxon>Metazoa</taxon>
        <taxon>Chordata</taxon>
        <taxon>Craniata</taxon>
        <taxon>Vertebrata</taxon>
        <taxon>Euteleostomi</taxon>
        <taxon>Actinopterygii</taxon>
        <taxon>Chondrostei</taxon>
        <taxon>Acipenseriformes</taxon>
        <taxon>Acipenseridae</taxon>
        <taxon>Acipenser</taxon>
    </lineage>
</organism>
<name>A0AAD8CG52_ACIOX</name>